<dbReference type="AlphaFoldDB" id="A0A0J1FTI3"/>
<name>A0A0J1FTI3_9FIRM</name>
<dbReference type="Proteomes" id="UP000036356">
    <property type="component" value="Unassembled WGS sequence"/>
</dbReference>
<evidence type="ECO:0000313" key="2">
    <source>
        <dbReference type="Proteomes" id="UP000036356"/>
    </source>
</evidence>
<dbReference type="EMBL" id="LDZY01000004">
    <property type="protein sequence ID" value="KLU66785.1"/>
    <property type="molecule type" value="Genomic_DNA"/>
</dbReference>
<organism evidence="1 2">
    <name type="scientific">Desulfosporosinus acididurans</name>
    <dbReference type="NCBI Taxonomy" id="476652"/>
    <lineage>
        <taxon>Bacteria</taxon>
        <taxon>Bacillati</taxon>
        <taxon>Bacillota</taxon>
        <taxon>Clostridia</taxon>
        <taxon>Eubacteriales</taxon>
        <taxon>Desulfitobacteriaceae</taxon>
        <taxon>Desulfosporosinus</taxon>
    </lineage>
</organism>
<dbReference type="RefSeq" id="WP_282434439.1">
    <property type="nucleotide sequence ID" value="NZ_LDZY01000004.1"/>
</dbReference>
<gene>
    <name evidence="1" type="ORF">DEAC_c14530</name>
</gene>
<protein>
    <submittedName>
        <fullName evidence="1">Uncharacterized protein</fullName>
    </submittedName>
</protein>
<keyword evidence="2" id="KW-1185">Reference proteome</keyword>
<accession>A0A0J1FTI3</accession>
<proteinExistence type="predicted"/>
<reference evidence="1 2" key="1">
    <citation type="submission" date="2015-06" db="EMBL/GenBank/DDBJ databases">
        <title>Draft genome of the moderately acidophilic sulfate reducer Candidatus Desulfosporosinus acididurans strain M1.</title>
        <authorList>
            <person name="Poehlein A."/>
            <person name="Petzsch P."/>
            <person name="Johnson B.D."/>
            <person name="Schloemann M."/>
            <person name="Daniel R."/>
            <person name="Muehling M."/>
        </authorList>
    </citation>
    <scope>NUCLEOTIDE SEQUENCE [LARGE SCALE GENOMIC DNA]</scope>
    <source>
        <strain evidence="1 2">M1</strain>
    </source>
</reference>
<comment type="caution">
    <text evidence="1">The sequence shown here is derived from an EMBL/GenBank/DDBJ whole genome shotgun (WGS) entry which is preliminary data.</text>
</comment>
<sequence>MEIDMDEMIFYIAKITGIHFILVASVLDAEEMFLQSKGLLEGGR</sequence>
<dbReference type="PATRIC" id="fig|476652.3.peg.1490"/>
<evidence type="ECO:0000313" key="1">
    <source>
        <dbReference type="EMBL" id="KLU66785.1"/>
    </source>
</evidence>